<protein>
    <submittedName>
        <fullName evidence="1">Uncharacterized protein</fullName>
    </submittedName>
</protein>
<accession>A0ACC2P0C9</accession>
<comment type="caution">
    <text evidence="1">The sequence shown here is derived from an EMBL/GenBank/DDBJ whole genome shotgun (WGS) entry which is preliminary data.</text>
</comment>
<organism evidence="1 2">
    <name type="scientific">Eretmocerus hayati</name>
    <dbReference type="NCBI Taxonomy" id="131215"/>
    <lineage>
        <taxon>Eukaryota</taxon>
        <taxon>Metazoa</taxon>
        <taxon>Ecdysozoa</taxon>
        <taxon>Arthropoda</taxon>
        <taxon>Hexapoda</taxon>
        <taxon>Insecta</taxon>
        <taxon>Pterygota</taxon>
        <taxon>Neoptera</taxon>
        <taxon>Endopterygota</taxon>
        <taxon>Hymenoptera</taxon>
        <taxon>Apocrita</taxon>
        <taxon>Proctotrupomorpha</taxon>
        <taxon>Chalcidoidea</taxon>
        <taxon>Aphelinidae</taxon>
        <taxon>Aphelininae</taxon>
        <taxon>Eretmocerus</taxon>
    </lineage>
</organism>
<sequence>MVHAGWSEGQGFTPVKSPDGKGVVQAVCNECQQVLTRRDLTVLVAHANKHTRERLLLKSISQSRTAPSDQTPPTSKARHQPSAPRQLIIVQAFSSHQVPEAENLNLEPPRKRSSTEKLQKKNKSLDIPKAKINEVLLKLLFTWERKYDDVNWIHLKVFLKALCPSYFLPSPEYLKNDVLGDAAGMIVKDYVKKEKSHFLWVQELKVKEKIVLISALIGVGQYIYIDFTVTCDLCKEDFEEFWIEGFQPILEDLDQLTVEEFWRNARCSYPNLSNVAFSLLHVPALPKSLVKAKLTFLAETEHDELDPDSVLMLLTVQLEQL</sequence>
<evidence type="ECO:0000313" key="2">
    <source>
        <dbReference type="Proteomes" id="UP001239111"/>
    </source>
</evidence>
<dbReference type="EMBL" id="CM056742">
    <property type="protein sequence ID" value="KAJ8675912.1"/>
    <property type="molecule type" value="Genomic_DNA"/>
</dbReference>
<gene>
    <name evidence="1" type="ORF">QAD02_011698</name>
</gene>
<proteinExistence type="predicted"/>
<dbReference type="Proteomes" id="UP001239111">
    <property type="component" value="Chromosome 2"/>
</dbReference>
<keyword evidence="2" id="KW-1185">Reference proteome</keyword>
<reference evidence="1" key="1">
    <citation type="submission" date="2023-04" db="EMBL/GenBank/DDBJ databases">
        <title>A chromosome-level genome assembly of the parasitoid wasp Eretmocerus hayati.</title>
        <authorList>
            <person name="Zhong Y."/>
            <person name="Liu S."/>
            <person name="Liu Y."/>
        </authorList>
    </citation>
    <scope>NUCLEOTIDE SEQUENCE</scope>
    <source>
        <strain evidence="1">ZJU_SS_LIU_2023</strain>
    </source>
</reference>
<evidence type="ECO:0000313" key="1">
    <source>
        <dbReference type="EMBL" id="KAJ8675912.1"/>
    </source>
</evidence>
<name>A0ACC2P0C9_9HYME</name>